<gene>
    <name evidence="1" type="primary">Bm11798</name>
    <name evidence="1" type="ORF">BM_Bm11798</name>
</gene>
<dbReference type="AlphaFoldDB" id="A0A1I9G9R3"/>
<organism evidence="1">
    <name type="scientific">Brugia malayi</name>
    <name type="common">Filarial nematode worm</name>
    <dbReference type="NCBI Taxonomy" id="6279"/>
    <lineage>
        <taxon>Eukaryota</taxon>
        <taxon>Metazoa</taxon>
        <taxon>Ecdysozoa</taxon>
        <taxon>Nematoda</taxon>
        <taxon>Chromadorea</taxon>
        <taxon>Rhabditida</taxon>
        <taxon>Spirurina</taxon>
        <taxon>Spiruromorpha</taxon>
        <taxon>Filarioidea</taxon>
        <taxon>Onchocercidae</taxon>
        <taxon>Brugia</taxon>
    </lineage>
</organism>
<accession>A0A1I9G9R3</accession>
<reference evidence="1" key="1">
    <citation type="journal article" date="2007" name="Science">
        <title>Draft genome of the filarial nematode parasite Brugia malayi.</title>
        <authorList>
            <person name="Ghedin E."/>
            <person name="Wang S."/>
            <person name="Spiro D."/>
            <person name="Caler E."/>
            <person name="Zhao Q."/>
            <person name="Crabtree J."/>
            <person name="Allen J.E."/>
            <person name="Delcher A.L."/>
            <person name="Guiliano D.B."/>
            <person name="Miranda-Saavedra D."/>
            <person name="Angiuoli S.V."/>
            <person name="Creasy T."/>
            <person name="Amedeo P."/>
            <person name="Haas B."/>
            <person name="El-Sayed N.M."/>
            <person name="Wortman J.R."/>
            <person name="Feldblyum T."/>
            <person name="Tallon L."/>
            <person name="Schatz M."/>
            <person name="Shumway M."/>
            <person name="Koo H."/>
            <person name="Salzberg S.L."/>
            <person name="Schobel S."/>
            <person name="Pertea M."/>
            <person name="Pop M."/>
            <person name="White O."/>
            <person name="Barton G.J."/>
            <person name="Carlow C.K."/>
            <person name="Crawford M.J."/>
            <person name="Daub J."/>
            <person name="Dimmic M.W."/>
            <person name="Estes C.F."/>
            <person name="Foster J.M."/>
            <person name="Ganatra M."/>
            <person name="Gregory W.F."/>
            <person name="Johnson N.M."/>
            <person name="Jin J."/>
            <person name="Komuniecki R."/>
            <person name="Korf I."/>
            <person name="Kumar S."/>
            <person name="Laney S."/>
            <person name="Li B.W."/>
            <person name="Li W."/>
            <person name="Lindblom T.H."/>
            <person name="Lustigman S."/>
            <person name="Ma D."/>
            <person name="Maina C.V."/>
            <person name="Martin D.M."/>
            <person name="McCarter J.P."/>
            <person name="McReynolds L."/>
            <person name="Mitreva M."/>
            <person name="Nutman T.B."/>
            <person name="Parkinson J."/>
            <person name="Peregrin-Alvarez J.M."/>
            <person name="Poole C."/>
            <person name="Ren Q."/>
            <person name="Saunders L."/>
            <person name="Sluder A.E."/>
            <person name="Smith K."/>
            <person name="Stanke M."/>
            <person name="Unnasch T.R."/>
            <person name="Ware J."/>
            <person name="Wei A.D."/>
            <person name="Weil G."/>
            <person name="Williams D.J."/>
            <person name="Zhang Y."/>
            <person name="Williams S.A."/>
            <person name="Fraser-Liggett C."/>
            <person name="Slatko B."/>
            <person name="Blaxter M.L."/>
            <person name="Scott A.L."/>
        </authorList>
    </citation>
    <scope>NUCLEOTIDE SEQUENCE</scope>
    <source>
        <strain evidence="1">FR3</strain>
    </source>
</reference>
<reference evidence="1" key="2">
    <citation type="submission" date="2012-12" db="EMBL/GenBank/DDBJ databases">
        <authorList>
            <consortium name="WormBase Consortium"/>
            <person name="Ghedin E."/>
            <person name="Paulini M."/>
        </authorList>
    </citation>
    <scope>NUCLEOTIDE SEQUENCE</scope>
    <source>
        <strain evidence="1">FR3</strain>
    </source>
</reference>
<protein>
    <submittedName>
        <fullName evidence="1">Bm11798</fullName>
    </submittedName>
</protein>
<sequence>MPNICVTCDLADHHDVDNPGWAAYGSWPGNCCVNEVGLELVVISVSGLLSGPPLPAKPS</sequence>
<dbReference type="EMBL" id="LN860423">
    <property type="protein sequence ID" value="CDQ07503.1"/>
    <property type="molecule type" value="Genomic_DNA"/>
</dbReference>
<evidence type="ECO:0000313" key="1">
    <source>
        <dbReference type="EMBL" id="CDQ07503.1"/>
    </source>
</evidence>
<name>A0A1I9G9R3_BRUMA</name>
<proteinExistence type="predicted"/>